<dbReference type="InterPro" id="IPR018042">
    <property type="entry name" value="Aspartate_kinase_CS"/>
</dbReference>
<dbReference type="RefSeq" id="WP_092479382.1">
    <property type="nucleotide sequence ID" value="NZ_FOXW01000001.1"/>
</dbReference>
<evidence type="ECO:0000256" key="14">
    <source>
        <dbReference type="RuleBase" id="RU003448"/>
    </source>
</evidence>
<evidence type="ECO:0000256" key="8">
    <source>
        <dbReference type="ARBA" id="ARBA00022777"/>
    </source>
</evidence>
<dbReference type="EC" id="2.7.2.4" evidence="14"/>
<evidence type="ECO:0000313" key="18">
    <source>
        <dbReference type="Proteomes" id="UP000199136"/>
    </source>
</evidence>
<dbReference type="Gene3D" id="3.40.1160.10">
    <property type="entry name" value="Acetylglutamate kinase-like"/>
    <property type="match status" value="1"/>
</dbReference>
<keyword evidence="10" id="KW-0220">Diaminopimelate biosynthesis</keyword>
<evidence type="ECO:0000256" key="15">
    <source>
        <dbReference type="RuleBase" id="RU004249"/>
    </source>
</evidence>
<dbReference type="AlphaFoldDB" id="A0A1I5V1K6"/>
<accession>A0A1I5V1K6</accession>
<evidence type="ECO:0000256" key="5">
    <source>
        <dbReference type="ARBA" id="ARBA00010122"/>
    </source>
</evidence>
<dbReference type="Proteomes" id="UP000199136">
    <property type="component" value="Unassembled WGS sequence"/>
</dbReference>
<comment type="similarity">
    <text evidence="5 14">Belongs to the aspartokinase family.</text>
</comment>
<name>A0A1I5V1K6_9LACT</name>
<dbReference type="FunFam" id="3.40.1160.10:FF:000027">
    <property type="entry name" value="Aspartokinase"/>
    <property type="match status" value="1"/>
</dbReference>
<keyword evidence="18" id="KW-1185">Reference proteome</keyword>
<feature type="binding site" evidence="13">
    <location>
        <position position="49"/>
    </location>
    <ligand>
        <name>substrate</name>
    </ligand>
</feature>
<dbReference type="GO" id="GO:0009090">
    <property type="term" value="P:homoserine biosynthetic process"/>
    <property type="evidence" value="ECO:0007669"/>
    <property type="project" value="TreeGrafter"/>
</dbReference>
<dbReference type="GO" id="GO:0009089">
    <property type="term" value="P:lysine biosynthetic process via diaminopimelate"/>
    <property type="evidence" value="ECO:0007669"/>
    <property type="project" value="UniProtKB-UniPathway"/>
</dbReference>
<dbReference type="PROSITE" id="PS51671">
    <property type="entry name" value="ACT"/>
    <property type="match status" value="1"/>
</dbReference>
<proteinExistence type="inferred from homology"/>
<dbReference type="Gene3D" id="1.20.120.1320">
    <property type="entry name" value="Aspartokinase, catalytic domain"/>
    <property type="match status" value="1"/>
</dbReference>
<dbReference type="GO" id="GO:0009088">
    <property type="term" value="P:threonine biosynthetic process"/>
    <property type="evidence" value="ECO:0007669"/>
    <property type="project" value="UniProtKB-UniPathway"/>
</dbReference>
<dbReference type="InterPro" id="IPR001341">
    <property type="entry name" value="Asp_kinase"/>
</dbReference>
<organism evidence="17 18">
    <name type="scientific">Desemzia incerta</name>
    <dbReference type="NCBI Taxonomy" id="82801"/>
    <lineage>
        <taxon>Bacteria</taxon>
        <taxon>Bacillati</taxon>
        <taxon>Bacillota</taxon>
        <taxon>Bacilli</taxon>
        <taxon>Lactobacillales</taxon>
        <taxon>Carnobacteriaceae</taxon>
        <taxon>Desemzia</taxon>
    </lineage>
</organism>
<dbReference type="CDD" id="cd04916">
    <property type="entry name" value="ACT_AKiii-YclM-BS_2"/>
    <property type="match status" value="1"/>
</dbReference>
<evidence type="ECO:0000256" key="7">
    <source>
        <dbReference type="ARBA" id="ARBA00022741"/>
    </source>
</evidence>
<dbReference type="FunFam" id="3.30.2130.10:FF:000001">
    <property type="entry name" value="Bifunctional aspartokinase/homoserine dehydrogenase"/>
    <property type="match status" value="1"/>
</dbReference>
<dbReference type="SUPFAM" id="SSF55021">
    <property type="entry name" value="ACT-like"/>
    <property type="match status" value="2"/>
</dbReference>
<evidence type="ECO:0000256" key="1">
    <source>
        <dbReference type="ARBA" id="ARBA00003121"/>
    </source>
</evidence>
<dbReference type="InterPro" id="IPR005260">
    <property type="entry name" value="Asp_kin_monofn"/>
</dbReference>
<comment type="pathway">
    <text evidence="2 15">Amino-acid biosynthesis; L-lysine biosynthesis via DAP pathway; (S)-tetrahydrodipicolinate from L-aspartate: step 1/4.</text>
</comment>
<keyword evidence="6 14" id="KW-0808">Transferase</keyword>
<evidence type="ECO:0000256" key="13">
    <source>
        <dbReference type="PIRSR" id="PIRSR000726-1"/>
    </source>
</evidence>
<evidence type="ECO:0000313" key="17">
    <source>
        <dbReference type="EMBL" id="SFQ01383.1"/>
    </source>
</evidence>
<evidence type="ECO:0000256" key="11">
    <source>
        <dbReference type="ARBA" id="ARBA00023154"/>
    </source>
</evidence>
<dbReference type="Pfam" id="PF22468">
    <property type="entry name" value="ACT_9"/>
    <property type="match status" value="1"/>
</dbReference>
<dbReference type="STRING" id="82801.SAMN04488506_0306"/>
<dbReference type="InterPro" id="IPR002912">
    <property type="entry name" value="ACT_dom"/>
</dbReference>
<dbReference type="PANTHER" id="PTHR21499:SF67">
    <property type="entry name" value="ASPARTOKINASE 3"/>
    <property type="match status" value="1"/>
</dbReference>
<dbReference type="GO" id="GO:0005524">
    <property type="term" value="F:ATP binding"/>
    <property type="evidence" value="ECO:0007669"/>
    <property type="project" value="UniProtKB-KW"/>
</dbReference>
<dbReference type="GO" id="GO:0004072">
    <property type="term" value="F:aspartate kinase activity"/>
    <property type="evidence" value="ECO:0007669"/>
    <property type="project" value="UniProtKB-EC"/>
</dbReference>
<reference evidence="17 18" key="1">
    <citation type="submission" date="2016-10" db="EMBL/GenBank/DDBJ databases">
        <authorList>
            <person name="de Groot N.N."/>
        </authorList>
    </citation>
    <scope>NUCLEOTIDE SEQUENCE [LARGE SCALE GENOMIC DNA]</scope>
    <source>
        <strain evidence="17 18">DSM 20581</strain>
    </source>
</reference>
<keyword evidence="15" id="KW-0028">Amino-acid biosynthesis</keyword>
<keyword evidence="9 13" id="KW-0067">ATP-binding</keyword>
<dbReference type="PROSITE" id="PS00324">
    <property type="entry name" value="ASPARTOKINASE"/>
    <property type="match status" value="1"/>
</dbReference>
<evidence type="ECO:0000256" key="9">
    <source>
        <dbReference type="ARBA" id="ARBA00022840"/>
    </source>
</evidence>
<gene>
    <name evidence="17" type="ORF">SAMN04488506_0306</name>
</gene>
<dbReference type="InterPro" id="IPR035804">
    <property type="entry name" value="AKIII_YclM_N"/>
</dbReference>
<dbReference type="CDD" id="cd04911">
    <property type="entry name" value="ACT_AKiii-YclM-BS_1"/>
    <property type="match status" value="1"/>
</dbReference>
<feature type="binding site" evidence="13">
    <location>
        <begin position="219"/>
        <end position="220"/>
    </location>
    <ligand>
        <name>ATP</name>
        <dbReference type="ChEBI" id="CHEBI:30616"/>
    </ligand>
</feature>
<protein>
    <recommendedName>
        <fullName evidence="14">Aspartokinase</fullName>
        <ecNumber evidence="14">2.7.2.4</ecNumber>
    </recommendedName>
</protein>
<evidence type="ECO:0000259" key="16">
    <source>
        <dbReference type="PROSITE" id="PS51671"/>
    </source>
</evidence>
<dbReference type="SUPFAM" id="SSF53633">
    <property type="entry name" value="Carbamate kinase-like"/>
    <property type="match status" value="1"/>
</dbReference>
<sequence length="449" mass="49794">MKVVKFGGSSLASAQQIRKVGQIVKSDTERKIVVVSAPGKRYSEDEKVTDLLISLAEKSLQDQDYSLEMNKIVQRYQEMAEELSLNEEVMVAIESRLDQLAAGDKSHPDYYIDAFKASGEDNNAKLVAAYFNQIGIPASYVSPKEAGLLVTNEPHNARLLPDSYEKLITLREREEVVVFPGFFGYTHEGDICTFSRGGSDITGAILASGVNADLYENFTDVDAIFAANPSVVENPMAIAELTYREMRELSYAGFSVLHDEALEPAFKKGIPVVIKNTNNPNAPGTTITKEHTKEHPPIIGIASSSGFMNIYIEKYLMNREIGFGRKVLQLLEMYGLSYEHTPSGIDNMTLVLREEQVSPSIEEALITTLKEKLQVENVKIERDVALIMLVGEGMRDQIGTMATAAKAFKDQNINIDMVNQGASENSVMFGIQQKDEDKAVESLYRAFFD</sequence>
<evidence type="ECO:0000256" key="10">
    <source>
        <dbReference type="ARBA" id="ARBA00022915"/>
    </source>
</evidence>
<dbReference type="NCBIfam" id="NF006540">
    <property type="entry name" value="PRK09034.1"/>
    <property type="match status" value="1"/>
</dbReference>
<dbReference type="InterPro" id="IPR036393">
    <property type="entry name" value="AceGlu_kinase-like_sf"/>
</dbReference>
<evidence type="ECO:0000256" key="4">
    <source>
        <dbReference type="ARBA" id="ARBA00005139"/>
    </source>
</evidence>
<dbReference type="EMBL" id="FOXW01000001">
    <property type="protein sequence ID" value="SFQ01383.1"/>
    <property type="molecule type" value="Genomic_DNA"/>
</dbReference>
<dbReference type="PANTHER" id="PTHR21499">
    <property type="entry name" value="ASPARTATE KINASE"/>
    <property type="match status" value="1"/>
</dbReference>
<comment type="pathway">
    <text evidence="3 15">Amino-acid biosynthesis; L-methionine biosynthesis via de novo pathway; L-homoserine from L-aspartate: step 1/3.</text>
</comment>
<keyword evidence="11" id="KW-0457">Lysine biosynthesis</keyword>
<comment type="pathway">
    <text evidence="4 15">Amino-acid biosynthesis; L-threonine biosynthesis; L-threonine from L-aspartate: step 1/5.</text>
</comment>
<dbReference type="UniPathway" id="UPA00050">
    <property type="reaction ID" value="UER00461"/>
</dbReference>
<dbReference type="InterPro" id="IPR045865">
    <property type="entry name" value="ACT-like_dom_sf"/>
</dbReference>
<dbReference type="InterPro" id="IPR001048">
    <property type="entry name" value="Asp/Glu/Uridylate_kinase"/>
</dbReference>
<dbReference type="NCBIfam" id="TIGR00657">
    <property type="entry name" value="asp_kinases"/>
    <property type="match status" value="1"/>
</dbReference>
<comment type="catalytic activity">
    <reaction evidence="12 14">
        <text>L-aspartate + ATP = 4-phospho-L-aspartate + ADP</text>
        <dbReference type="Rhea" id="RHEA:23776"/>
        <dbReference type="ChEBI" id="CHEBI:29991"/>
        <dbReference type="ChEBI" id="CHEBI:30616"/>
        <dbReference type="ChEBI" id="CHEBI:57535"/>
        <dbReference type="ChEBI" id="CHEBI:456216"/>
        <dbReference type="EC" id="2.7.2.4"/>
    </reaction>
</comment>
<dbReference type="PIRSF" id="PIRSF000726">
    <property type="entry name" value="Asp_kin"/>
    <property type="match status" value="1"/>
</dbReference>
<dbReference type="InterPro" id="IPR042199">
    <property type="entry name" value="AsparK_Bifunc_asparK/hSer_DH"/>
</dbReference>
<keyword evidence="7 13" id="KW-0547">Nucleotide-binding</keyword>
<evidence type="ECO:0000256" key="3">
    <source>
        <dbReference type="ARBA" id="ARBA00004986"/>
    </source>
</evidence>
<dbReference type="Gene3D" id="3.30.2130.10">
    <property type="entry name" value="VC0802-like"/>
    <property type="match status" value="1"/>
</dbReference>
<dbReference type="GO" id="GO:0005829">
    <property type="term" value="C:cytosol"/>
    <property type="evidence" value="ECO:0007669"/>
    <property type="project" value="TreeGrafter"/>
</dbReference>
<feature type="binding site" evidence="13">
    <location>
        <begin position="5"/>
        <end position="8"/>
    </location>
    <ligand>
        <name>ATP</name>
        <dbReference type="ChEBI" id="CHEBI:30616"/>
    </ligand>
</feature>
<dbReference type="CDD" id="cd04245">
    <property type="entry name" value="AAK_AKiii-YclM-BS"/>
    <property type="match status" value="1"/>
</dbReference>
<dbReference type="InterPro" id="IPR054352">
    <property type="entry name" value="ACT_Aspartokinase"/>
</dbReference>
<dbReference type="OrthoDB" id="9799110at2"/>
<keyword evidence="8 14" id="KW-0418">Kinase</keyword>
<comment type="function">
    <text evidence="1">Catalyzes the phosphorylation of the beta-carboxyl group of aspartic acid with ATP to yield 4-phospho-L-aspartate, which is involved in the branched biosynthetic pathway leading to the biosynthesis of amino acids threonine, isoleucine and methionine.</text>
</comment>
<evidence type="ECO:0000256" key="2">
    <source>
        <dbReference type="ARBA" id="ARBA00004766"/>
    </source>
</evidence>
<evidence type="ECO:0000256" key="12">
    <source>
        <dbReference type="ARBA" id="ARBA00047872"/>
    </source>
</evidence>
<dbReference type="UniPathway" id="UPA00034">
    <property type="reaction ID" value="UER00015"/>
</dbReference>
<dbReference type="GO" id="GO:0019877">
    <property type="term" value="P:diaminopimelate biosynthetic process"/>
    <property type="evidence" value="ECO:0007669"/>
    <property type="project" value="UniProtKB-KW"/>
</dbReference>
<feature type="binding site" evidence="13">
    <location>
        <position position="120"/>
    </location>
    <ligand>
        <name>substrate</name>
    </ligand>
</feature>
<evidence type="ECO:0000256" key="6">
    <source>
        <dbReference type="ARBA" id="ARBA00022679"/>
    </source>
</evidence>
<dbReference type="UniPathway" id="UPA00051">
    <property type="reaction ID" value="UER00462"/>
</dbReference>
<dbReference type="Pfam" id="PF00696">
    <property type="entry name" value="AA_kinase"/>
    <property type="match status" value="1"/>
</dbReference>
<feature type="domain" description="ACT" evidence="16">
    <location>
        <begin position="389"/>
        <end position="449"/>
    </location>
</feature>